<organism evidence="2 3">
    <name type="scientific">Anaplasma phagocytophilum str. ApMUC09</name>
    <dbReference type="NCBI Taxonomy" id="1359152"/>
    <lineage>
        <taxon>Bacteria</taxon>
        <taxon>Pseudomonadati</taxon>
        <taxon>Pseudomonadota</taxon>
        <taxon>Alphaproteobacteria</taxon>
        <taxon>Rickettsiales</taxon>
        <taxon>Anaplasmataceae</taxon>
        <taxon>Anaplasma</taxon>
        <taxon>phagocytophilum group</taxon>
    </lineage>
</organism>
<name>A0A0F3NA61_ANAPH</name>
<evidence type="ECO:0000313" key="2">
    <source>
        <dbReference type="EMBL" id="KJV64978.1"/>
    </source>
</evidence>
<dbReference type="Proteomes" id="UP000033441">
    <property type="component" value="Unassembled WGS sequence"/>
</dbReference>
<dbReference type="EMBL" id="LANV01000001">
    <property type="protein sequence ID" value="KJV64010.1"/>
    <property type="molecule type" value="Genomic_DNA"/>
</dbReference>
<accession>A0A0F3NA61</accession>
<gene>
    <name evidence="2" type="ORF">APHMUC_0162</name>
    <name evidence="1" type="ORF">APHMUC_0173</name>
</gene>
<evidence type="ECO:0000313" key="1">
    <source>
        <dbReference type="EMBL" id="KJV64010.1"/>
    </source>
</evidence>
<protein>
    <submittedName>
        <fullName evidence="2">Uncharacterized protein</fullName>
    </submittedName>
</protein>
<sequence>MCSRYAGVLNSRIKNPISTRIPIAKIMLCVKEQLQLW</sequence>
<reference evidence="2 3" key="1">
    <citation type="submission" date="2015-02" db="EMBL/GenBank/DDBJ databases">
        <title>Genome Sequencing of Rickettsiales.</title>
        <authorList>
            <person name="Daugherty S.C."/>
            <person name="Su Q."/>
            <person name="Abolude K."/>
            <person name="Beier-Sexton M."/>
            <person name="Carlyon J.A."/>
            <person name="Carter R."/>
            <person name="Day N.P."/>
            <person name="Dumler S.J."/>
            <person name="Dyachenko V."/>
            <person name="Godinez A."/>
            <person name="Kurtti T.J."/>
            <person name="Lichay M."/>
            <person name="Mullins K.E."/>
            <person name="Ott S."/>
            <person name="Pappas-Brown V."/>
            <person name="Paris D.H."/>
            <person name="Patel P."/>
            <person name="Richards A.L."/>
            <person name="Sadzewicz L."/>
            <person name="Sears K."/>
            <person name="Seidman D."/>
            <person name="Sengamalay N."/>
            <person name="Stenos J."/>
            <person name="Tallon L.J."/>
            <person name="Vincent G."/>
            <person name="Fraser C.M."/>
            <person name="Munderloh U."/>
            <person name="Dunning-Hotopp J.C."/>
        </authorList>
    </citation>
    <scope>NUCLEOTIDE SEQUENCE [LARGE SCALE GENOMIC DNA]</scope>
    <source>
        <strain evidence="2 3">ApMUC09</strain>
    </source>
</reference>
<proteinExistence type="predicted"/>
<evidence type="ECO:0000313" key="3">
    <source>
        <dbReference type="Proteomes" id="UP000033441"/>
    </source>
</evidence>
<dbReference type="EMBL" id="LANV01000001">
    <property type="protein sequence ID" value="KJV64978.1"/>
    <property type="molecule type" value="Genomic_DNA"/>
</dbReference>
<comment type="caution">
    <text evidence="2">The sequence shown here is derived from an EMBL/GenBank/DDBJ whole genome shotgun (WGS) entry which is preliminary data.</text>
</comment>
<dbReference type="AlphaFoldDB" id="A0A0F3NA61"/>